<dbReference type="Proteomes" id="UP000598467">
    <property type="component" value="Unassembled WGS sequence"/>
</dbReference>
<accession>A0A926P1B7</accession>
<dbReference type="SUPFAM" id="SSF81901">
    <property type="entry name" value="HCP-like"/>
    <property type="match status" value="1"/>
</dbReference>
<feature type="domain" description="Ubiquitin-like" evidence="1">
    <location>
        <begin position="555"/>
        <end position="628"/>
    </location>
</feature>
<name>A0A926P1B7_9HYPH</name>
<dbReference type="Gene3D" id="3.10.20.90">
    <property type="entry name" value="Phosphatidylinositol 3-kinase Catalytic Subunit, Chain A, domain 1"/>
    <property type="match status" value="1"/>
</dbReference>
<dbReference type="Pfam" id="PF00240">
    <property type="entry name" value="ubiquitin"/>
    <property type="match status" value="1"/>
</dbReference>
<comment type="caution">
    <text evidence="2">The sequence shown here is derived from an EMBL/GenBank/DDBJ whole genome shotgun (WGS) entry which is preliminary data.</text>
</comment>
<dbReference type="InterPro" id="IPR011990">
    <property type="entry name" value="TPR-like_helical_dom_sf"/>
</dbReference>
<dbReference type="Gene3D" id="1.25.40.10">
    <property type="entry name" value="Tetratricopeptide repeat domain"/>
    <property type="match status" value="1"/>
</dbReference>
<evidence type="ECO:0000313" key="3">
    <source>
        <dbReference type="Proteomes" id="UP000598467"/>
    </source>
</evidence>
<dbReference type="AlphaFoldDB" id="A0A926P1B7"/>
<evidence type="ECO:0000313" key="2">
    <source>
        <dbReference type="EMBL" id="MBD1547550.1"/>
    </source>
</evidence>
<dbReference type="RefSeq" id="WP_190292313.1">
    <property type="nucleotide sequence ID" value="NZ_JABFCZ010000016.1"/>
</dbReference>
<dbReference type="EMBL" id="JABFCZ010000016">
    <property type="protein sequence ID" value="MBD1547550.1"/>
    <property type="molecule type" value="Genomic_DNA"/>
</dbReference>
<dbReference type="SMART" id="SM00213">
    <property type="entry name" value="UBQ"/>
    <property type="match status" value="1"/>
</dbReference>
<protein>
    <recommendedName>
        <fullName evidence="1">Ubiquitin-like domain-containing protein</fullName>
    </recommendedName>
</protein>
<dbReference type="CDD" id="cd17039">
    <property type="entry name" value="Ubl_ubiquitin_like"/>
    <property type="match status" value="1"/>
</dbReference>
<dbReference type="InterPro" id="IPR000626">
    <property type="entry name" value="Ubiquitin-like_dom"/>
</dbReference>
<dbReference type="PROSITE" id="PS50053">
    <property type="entry name" value="UBIQUITIN_2"/>
    <property type="match status" value="1"/>
</dbReference>
<reference evidence="2" key="1">
    <citation type="submission" date="2020-05" db="EMBL/GenBank/DDBJ databases">
        <title>Identification of trans-AT polyketide cluster in two marine bacteria, producers of a novel glutaramide-containing polyketide sesbanimide D and analogs.</title>
        <authorList>
            <person name="Kacar D."/>
            <person name="Rodriguez P."/>
            <person name="Canedo L."/>
            <person name="Gonzalez E."/>
            <person name="Galan B."/>
            <person name="De La Calle F."/>
            <person name="Garcia J.L."/>
        </authorList>
    </citation>
    <scope>NUCLEOTIDE SEQUENCE</scope>
    <source>
        <strain evidence="2">PHM038</strain>
    </source>
</reference>
<dbReference type="InterPro" id="IPR029071">
    <property type="entry name" value="Ubiquitin-like_domsf"/>
</dbReference>
<proteinExistence type="predicted"/>
<gene>
    <name evidence="2" type="ORF">HK439_14880</name>
</gene>
<sequence length="628" mass="69004">MQAILTGVAGRVLKAIGWLGLCLFAGLMIVSQVQAAENLWREKKYGIVLEYGADWKPLALKDPFLLALEAKGVYDDDYPYHQRLLLRRLPGAPGKELGSDEIARFQANWKAAGGKVRKEGRANIGWAPAYYIDGYAMDGQQPVDVFHYYVKQDGFVSFFMATSPTDADFKTYMGHQGFGGLKSVIGSIRIKGYYPPQPADAAGWGMDGVYRLTPPAGWKVVSKDDSSISYGSDDWLSRVTIFTRKWDPDWDKFKDDPDNKSFANELPGTLGLYTFMPGTFDPKSGMVKQGDVTIGGTRFRAEWGVHRAGNQPLRRQIMHAQIADKLVVIRVQDRAPVGRAFPGRDLLGNLVWTAGAAAQTADGLPPFIPMKNWQEARQRSIGLSTRACKGDAGAYKELKRRAAVENGATDQVSLAWLLAWNKSCKFYTGDKVRNHELTRQAAKAGYPLAMSNYGLQLIRGIGTDKDPKTGVVYVLRAFEGGHPDAAAFLAQELISGEYLPQRLDRAKELIARAERAGAPAQLLDKTKKQYQAALTAKATPPQVNTEAWVDAGEEGKIHVRTMTGNEVSVAFSPNETVAGLKAKIADDLGVAAGSQRLFHNKKELADSNKLSSYGIKGGDRIFMMIKLN</sequence>
<evidence type="ECO:0000259" key="1">
    <source>
        <dbReference type="PROSITE" id="PS50053"/>
    </source>
</evidence>
<organism evidence="2 3">
    <name type="scientific">Roseibium aggregatum</name>
    <dbReference type="NCBI Taxonomy" id="187304"/>
    <lineage>
        <taxon>Bacteria</taxon>
        <taxon>Pseudomonadati</taxon>
        <taxon>Pseudomonadota</taxon>
        <taxon>Alphaproteobacteria</taxon>
        <taxon>Hyphomicrobiales</taxon>
        <taxon>Stappiaceae</taxon>
        <taxon>Roseibium</taxon>
    </lineage>
</organism>
<dbReference type="SUPFAM" id="SSF54236">
    <property type="entry name" value="Ubiquitin-like"/>
    <property type="match status" value="1"/>
</dbReference>